<evidence type="ECO:0000256" key="1">
    <source>
        <dbReference type="ARBA" id="ARBA00022603"/>
    </source>
</evidence>
<keyword evidence="5" id="KW-1185">Reference proteome</keyword>
<dbReference type="PANTHER" id="PTHR43397:SF1">
    <property type="entry name" value="ERGOTHIONEINE BIOSYNTHESIS PROTEIN 1"/>
    <property type="match status" value="1"/>
</dbReference>
<dbReference type="InterPro" id="IPR019257">
    <property type="entry name" value="MeTrfase_dom"/>
</dbReference>
<evidence type="ECO:0000259" key="3">
    <source>
        <dbReference type="Pfam" id="PF10017"/>
    </source>
</evidence>
<dbReference type="PIRSF" id="PIRSF018005">
    <property type="entry name" value="UCP018005"/>
    <property type="match status" value="1"/>
</dbReference>
<dbReference type="RefSeq" id="WP_047214802.1">
    <property type="nucleotide sequence ID" value="NZ_CP011568.3"/>
</dbReference>
<keyword evidence="1 4" id="KW-0489">Methyltransferase</keyword>
<dbReference type="GO" id="GO:0032259">
    <property type="term" value="P:methylation"/>
    <property type="evidence" value="ECO:0007669"/>
    <property type="project" value="UniProtKB-KW"/>
</dbReference>
<dbReference type="EMBL" id="CP011568">
    <property type="protein sequence ID" value="AKJ68905.1"/>
    <property type="molecule type" value="Genomic_DNA"/>
</dbReference>
<dbReference type="SUPFAM" id="SSF53335">
    <property type="entry name" value="S-adenosyl-L-methionine-dependent methyltransferases"/>
    <property type="match status" value="1"/>
</dbReference>
<dbReference type="GO" id="GO:0008168">
    <property type="term" value="F:methyltransferase activity"/>
    <property type="evidence" value="ECO:0007669"/>
    <property type="project" value="UniProtKB-KW"/>
</dbReference>
<dbReference type="InterPro" id="IPR017804">
    <property type="entry name" value="MeTrfase_EgtD-like"/>
</dbReference>
<name>A0A0G3EPN6_9BURK</name>
<organism evidence="4 5">
    <name type="scientific">Pandoraea thiooxydans</name>
    <dbReference type="NCBI Taxonomy" id="445709"/>
    <lineage>
        <taxon>Bacteria</taxon>
        <taxon>Pseudomonadati</taxon>
        <taxon>Pseudomonadota</taxon>
        <taxon>Betaproteobacteria</taxon>
        <taxon>Burkholderiales</taxon>
        <taxon>Burkholderiaceae</taxon>
        <taxon>Pandoraea</taxon>
    </lineage>
</organism>
<sequence>MSSNPLSAYACPSLPQDAFASATLEGLGRSQKIIPCAWLYDQRGSELFEEITQLDEYYPTRTEIGILQACAPLLAEAIAPGAVVVELGSGSSRKTPLLLRALREPHAYVPVDIAEDFLRASASALAADFPELTVLPVVADFTQPFHLPPQVSGTPHPRLGFFPGSTIGNFTPAEAVRFLQHAARLLGHNRRMVIGVDATKDPAVLVPAYNDSRGITAEFNLNLLHRINLELGADFDVNAFRHEARYHDRLGRIEMHLVSQRKQIVNLLGHRFSFEADETIHTENSYKYSVPEFQALAASAGWHPQAVWQDPAGRFSVHLLSNIVSETA</sequence>
<protein>
    <submittedName>
        <fullName evidence="4">Dimethylhistidine N-methyltransferase</fullName>
    </submittedName>
</protein>
<evidence type="ECO:0000313" key="5">
    <source>
        <dbReference type="Proteomes" id="UP000036700"/>
    </source>
</evidence>
<feature type="domain" description="Histidine-specific methyltransferase SAM-dependent" evidence="3">
    <location>
        <begin position="20"/>
        <end position="321"/>
    </location>
</feature>
<dbReference type="AlphaFoldDB" id="A0A0G3EPN6"/>
<dbReference type="Pfam" id="PF10017">
    <property type="entry name" value="Methyltransf_33"/>
    <property type="match status" value="1"/>
</dbReference>
<dbReference type="InterPro" id="IPR029063">
    <property type="entry name" value="SAM-dependent_MTases_sf"/>
</dbReference>
<dbReference type="OrthoDB" id="5289726at2"/>
<gene>
    <name evidence="4" type="ORF">ABW99_12495</name>
</gene>
<proteinExistence type="predicted"/>
<reference evidence="5" key="1">
    <citation type="submission" date="2015-06" db="EMBL/GenBank/DDBJ databases">
        <authorList>
            <person name="Lim Y.L."/>
            <person name="Ee R."/>
            <person name="Yong D."/>
            <person name="How K.Y."/>
            <person name="Yin W.F."/>
            <person name="Chan K.G."/>
        </authorList>
    </citation>
    <scope>NUCLEOTIDE SEQUENCE [LARGE SCALE GENOMIC DNA]</scope>
    <source>
        <strain evidence="5">DSM 25325</strain>
    </source>
</reference>
<evidence type="ECO:0000313" key="4">
    <source>
        <dbReference type="EMBL" id="AKJ68905.1"/>
    </source>
</evidence>
<dbReference type="Proteomes" id="UP000036700">
    <property type="component" value="Chromosome"/>
</dbReference>
<dbReference type="NCBIfam" id="TIGR03438">
    <property type="entry name" value="egtD_ergothio"/>
    <property type="match status" value="1"/>
</dbReference>
<accession>A0A0G3EPN6</accession>
<dbReference type="InterPro" id="IPR051128">
    <property type="entry name" value="EgtD_Methyltrsf_superfamily"/>
</dbReference>
<keyword evidence="2 4" id="KW-0808">Transferase</keyword>
<dbReference type="Gene3D" id="3.40.50.150">
    <property type="entry name" value="Vaccinia Virus protein VP39"/>
    <property type="match status" value="1"/>
</dbReference>
<dbReference type="InterPro" id="IPR035094">
    <property type="entry name" value="EgtD"/>
</dbReference>
<dbReference type="KEGG" id="ptx:ABW99_12495"/>
<dbReference type="STRING" id="445709.ABW99_12495"/>
<evidence type="ECO:0000256" key="2">
    <source>
        <dbReference type="ARBA" id="ARBA00022679"/>
    </source>
</evidence>
<dbReference type="PATRIC" id="fig|445709.3.peg.2657"/>
<dbReference type="PANTHER" id="PTHR43397">
    <property type="entry name" value="ERGOTHIONEINE BIOSYNTHESIS PROTEIN 1"/>
    <property type="match status" value="1"/>
</dbReference>